<dbReference type="PROSITE" id="PS51625">
    <property type="entry name" value="SAM_MT_TRMB"/>
    <property type="match status" value="1"/>
</dbReference>
<evidence type="ECO:0000256" key="5">
    <source>
        <dbReference type="ARBA" id="ARBA00022691"/>
    </source>
</evidence>
<keyword evidence="4 7" id="KW-0808">Transferase</keyword>
<dbReference type="NCBIfam" id="NF001080">
    <property type="entry name" value="PRK00121.2-2"/>
    <property type="match status" value="1"/>
</dbReference>
<proteinExistence type="inferred from homology"/>
<dbReference type="CDD" id="cd02440">
    <property type="entry name" value="AdoMet_MTases"/>
    <property type="match status" value="1"/>
</dbReference>
<dbReference type="PANTHER" id="PTHR23417">
    <property type="entry name" value="3-DEOXY-D-MANNO-OCTULOSONIC-ACID TRANSFERASE/TRNA GUANINE-N 7 - -METHYLTRANSFERASE"/>
    <property type="match status" value="1"/>
</dbReference>
<evidence type="ECO:0000256" key="2">
    <source>
        <dbReference type="ARBA" id="ARBA00003015"/>
    </source>
</evidence>
<evidence type="ECO:0000256" key="7">
    <source>
        <dbReference type="HAMAP-Rule" id="MF_01057"/>
    </source>
</evidence>
<reference evidence="8 9" key="1">
    <citation type="submission" date="2016-02" db="EMBL/GenBank/DDBJ databases">
        <title>Draft genome sequence of Acidibacillus ferrooxidans SLC66.</title>
        <authorList>
            <person name="Oliveira G."/>
            <person name="Nancucheo I."/>
            <person name="Dall'Agnol H."/>
            <person name="Johnson B."/>
            <person name="Oliveira R."/>
            <person name="Nunes G.L."/>
            <person name="Tzotzos G."/>
            <person name="Orellana S.C."/>
            <person name="Salim A.C."/>
            <person name="Araujo F.M."/>
        </authorList>
    </citation>
    <scope>NUCLEOTIDE SEQUENCE [LARGE SCALE GENOMIC DNA]</scope>
    <source>
        <strain evidence="8 9">SLC66</strain>
    </source>
</reference>
<dbReference type="NCBIfam" id="TIGR00091">
    <property type="entry name" value="tRNA (guanosine(46)-N7)-methyltransferase TrmB"/>
    <property type="match status" value="1"/>
</dbReference>
<sequence>MRIRGKEKVPGLLQEASAYLLDANHPALYQWPALGQATHAVKNLEIGSGRGTFLATMAQRNSDQLFLGVDLYIPIVARAATLLREFACPNAKLVCIHAERLPEFLAQIKFDRLYLNFSDPWPRRRNDRKRLTHPRFLERYRSFLKQDGHLEFKTDNLSLFDYSVQTLVASGWTLLEETRDLSVAKDEFELCEGRYVQTEYEQKFRALGQPICHLVAQPPMRDELSGVRSHTPRHSGI</sequence>
<name>A0A853KCK8_9BACL</name>
<comment type="caution">
    <text evidence="8">The sequence shown here is derived from an EMBL/GenBank/DDBJ whole genome shotgun (WGS) entry which is preliminary data.</text>
</comment>
<keyword evidence="3 7" id="KW-0489">Methyltransferase</keyword>
<evidence type="ECO:0000256" key="4">
    <source>
        <dbReference type="ARBA" id="ARBA00022679"/>
    </source>
</evidence>
<dbReference type="PANTHER" id="PTHR23417:SF14">
    <property type="entry name" value="PENTACOTRIPEPTIDE-REPEAT REGION OF PRORP DOMAIN-CONTAINING PROTEIN"/>
    <property type="match status" value="1"/>
</dbReference>
<dbReference type="EMBL" id="LSUQ01000049">
    <property type="protein sequence ID" value="OAG93148.1"/>
    <property type="molecule type" value="Genomic_DNA"/>
</dbReference>
<dbReference type="GO" id="GO:0043527">
    <property type="term" value="C:tRNA methyltransferase complex"/>
    <property type="evidence" value="ECO:0007669"/>
    <property type="project" value="TreeGrafter"/>
</dbReference>
<comment type="caution">
    <text evidence="7">Lacks conserved residue(s) required for the propagation of feature annotation.</text>
</comment>
<dbReference type="Proteomes" id="UP000077421">
    <property type="component" value="Unassembled WGS sequence"/>
</dbReference>
<feature type="binding site" evidence="7">
    <location>
        <position position="70"/>
    </location>
    <ligand>
        <name>S-adenosyl-L-methionine</name>
        <dbReference type="ChEBI" id="CHEBI:59789"/>
    </ligand>
</feature>
<dbReference type="RefSeq" id="WP_067566402.1">
    <property type="nucleotide sequence ID" value="NZ_LSUQ01000049.1"/>
</dbReference>
<protein>
    <recommendedName>
        <fullName evidence="7">tRNA (guanine-N(7)-)-methyltransferase</fullName>
        <ecNumber evidence="7">2.1.1.33</ecNumber>
    </recommendedName>
    <alternativeName>
        <fullName evidence="7">tRNA (guanine(46)-N(7))-methyltransferase</fullName>
    </alternativeName>
    <alternativeName>
        <fullName evidence="7">tRNA(m7G46)-methyltransferase</fullName>
    </alternativeName>
</protein>
<dbReference type="EC" id="2.1.1.33" evidence="7"/>
<comment type="similarity">
    <text evidence="7">Belongs to the class I-like SAM-binding methyltransferase superfamily. TrmB family.</text>
</comment>
<dbReference type="Gene3D" id="3.40.50.150">
    <property type="entry name" value="Vaccinia Virus protein VP39"/>
    <property type="match status" value="1"/>
</dbReference>
<dbReference type="InterPro" id="IPR029063">
    <property type="entry name" value="SAM-dependent_MTases_sf"/>
</dbReference>
<feature type="binding site" evidence="7">
    <location>
        <position position="119"/>
    </location>
    <ligand>
        <name>S-adenosyl-L-methionine</name>
        <dbReference type="ChEBI" id="CHEBI:59789"/>
    </ligand>
</feature>
<keyword evidence="6 7" id="KW-0819">tRNA processing</keyword>
<organism evidence="8 9">
    <name type="scientific">Ferroacidibacillus organovorans</name>
    <dbReference type="NCBI Taxonomy" id="1765683"/>
    <lineage>
        <taxon>Bacteria</taxon>
        <taxon>Bacillati</taxon>
        <taxon>Bacillota</taxon>
        <taxon>Bacilli</taxon>
        <taxon>Bacillales</taxon>
        <taxon>Alicyclobacillaceae</taxon>
        <taxon>Ferroacidibacillus</taxon>
    </lineage>
</organism>
<feature type="binding site" evidence="7">
    <location>
        <position position="155"/>
    </location>
    <ligand>
        <name>substrate</name>
    </ligand>
</feature>
<dbReference type="InterPro" id="IPR003358">
    <property type="entry name" value="tRNA_(Gua-N-7)_MeTrfase_Trmb"/>
</dbReference>
<evidence type="ECO:0000256" key="3">
    <source>
        <dbReference type="ARBA" id="ARBA00022603"/>
    </source>
</evidence>
<feature type="binding site" evidence="7">
    <location>
        <begin position="198"/>
        <end position="201"/>
    </location>
    <ligand>
        <name>substrate</name>
    </ligand>
</feature>
<comment type="catalytic activity">
    <reaction evidence="1 7">
        <text>guanosine(46) in tRNA + S-adenosyl-L-methionine = N(7)-methylguanosine(46) in tRNA + S-adenosyl-L-homocysteine</text>
        <dbReference type="Rhea" id="RHEA:42708"/>
        <dbReference type="Rhea" id="RHEA-COMP:10188"/>
        <dbReference type="Rhea" id="RHEA-COMP:10189"/>
        <dbReference type="ChEBI" id="CHEBI:57856"/>
        <dbReference type="ChEBI" id="CHEBI:59789"/>
        <dbReference type="ChEBI" id="CHEBI:74269"/>
        <dbReference type="ChEBI" id="CHEBI:74480"/>
        <dbReference type="EC" id="2.1.1.33"/>
    </reaction>
</comment>
<comment type="pathway">
    <text evidence="7">tRNA modification; N(7)-methylguanine-tRNA biosynthesis.</text>
</comment>
<dbReference type="HAMAP" id="MF_01057">
    <property type="entry name" value="tRNA_methyltr_TrmB"/>
    <property type="match status" value="1"/>
</dbReference>
<comment type="function">
    <text evidence="2 7">Catalyzes the formation of N(7)-methylguanine at position 46 (m7G46) in tRNA.</text>
</comment>
<feature type="binding site" evidence="7">
    <location>
        <position position="45"/>
    </location>
    <ligand>
        <name>S-adenosyl-L-methionine</name>
        <dbReference type="ChEBI" id="CHEBI:59789"/>
    </ligand>
</feature>
<evidence type="ECO:0000256" key="6">
    <source>
        <dbReference type="ARBA" id="ARBA00022694"/>
    </source>
</evidence>
<gene>
    <name evidence="7" type="primary">trmB</name>
    <name evidence="8" type="ORF">AYW79_12220</name>
</gene>
<accession>A0A853KCK8</accession>
<evidence type="ECO:0000256" key="1">
    <source>
        <dbReference type="ARBA" id="ARBA00000142"/>
    </source>
</evidence>
<dbReference type="UniPathway" id="UPA00989"/>
<dbReference type="GO" id="GO:0008176">
    <property type="term" value="F:tRNA (guanine(46)-N7)-methyltransferase activity"/>
    <property type="evidence" value="ECO:0007669"/>
    <property type="project" value="UniProtKB-UniRule"/>
</dbReference>
<dbReference type="InterPro" id="IPR055361">
    <property type="entry name" value="tRNA_methyltr_TrmB_bact"/>
</dbReference>
<keyword evidence="5 7" id="KW-0949">S-adenosyl-L-methionine</keyword>
<evidence type="ECO:0000313" key="8">
    <source>
        <dbReference type="EMBL" id="OAG93148.1"/>
    </source>
</evidence>
<evidence type="ECO:0000313" key="9">
    <source>
        <dbReference type="Proteomes" id="UP000077421"/>
    </source>
</evidence>
<dbReference type="Pfam" id="PF02390">
    <property type="entry name" value="Methyltransf_4"/>
    <property type="match status" value="1"/>
</dbReference>
<dbReference type="AlphaFoldDB" id="A0A853KCK8"/>
<dbReference type="SUPFAM" id="SSF53335">
    <property type="entry name" value="S-adenosyl-L-methionine-dependent methyltransferases"/>
    <property type="match status" value="1"/>
</dbReference>